<name>R7U4J9_CAPTE</name>
<accession>R7U4J9</accession>
<reference evidence="3" key="1">
    <citation type="submission" date="2012-12" db="EMBL/GenBank/DDBJ databases">
        <authorList>
            <person name="Hellsten U."/>
            <person name="Grimwood J."/>
            <person name="Chapman J.A."/>
            <person name="Shapiro H."/>
            <person name="Aerts A."/>
            <person name="Otillar R.P."/>
            <person name="Terry A.Y."/>
            <person name="Boore J.L."/>
            <person name="Simakov O."/>
            <person name="Marletaz F."/>
            <person name="Cho S.-J."/>
            <person name="Edsinger-Gonzales E."/>
            <person name="Havlak P."/>
            <person name="Kuo D.-H."/>
            <person name="Larsson T."/>
            <person name="Lv J."/>
            <person name="Arendt D."/>
            <person name="Savage R."/>
            <person name="Osoegawa K."/>
            <person name="de Jong P."/>
            <person name="Lindberg D.R."/>
            <person name="Seaver E.C."/>
            <person name="Weisblat D.A."/>
            <person name="Putnam N.H."/>
            <person name="Grigoriev I.V."/>
            <person name="Rokhsar D.S."/>
        </authorList>
    </citation>
    <scope>NUCLEOTIDE SEQUENCE</scope>
    <source>
        <strain evidence="3">I ESC-2004</strain>
    </source>
</reference>
<evidence type="ECO:0000313" key="3">
    <source>
        <dbReference type="Proteomes" id="UP000014760"/>
    </source>
</evidence>
<dbReference type="PANTHER" id="PTHR31569:SF4">
    <property type="entry name" value="SWIM-TYPE DOMAIN-CONTAINING PROTEIN"/>
    <property type="match status" value="1"/>
</dbReference>
<evidence type="ECO:0000313" key="2">
    <source>
        <dbReference type="EnsemblMetazoa" id="CapteP201210"/>
    </source>
</evidence>
<dbReference type="InterPro" id="IPR052579">
    <property type="entry name" value="Zinc_finger_SWIM"/>
</dbReference>
<dbReference type="EnsemblMetazoa" id="CapteT201210">
    <property type="protein sequence ID" value="CapteP201210"/>
    <property type="gene ID" value="CapteG201210"/>
</dbReference>
<reference evidence="1 3" key="2">
    <citation type="journal article" date="2013" name="Nature">
        <title>Insights into bilaterian evolution from three spiralian genomes.</title>
        <authorList>
            <person name="Simakov O."/>
            <person name="Marletaz F."/>
            <person name="Cho S.J."/>
            <person name="Edsinger-Gonzales E."/>
            <person name="Havlak P."/>
            <person name="Hellsten U."/>
            <person name="Kuo D.H."/>
            <person name="Larsson T."/>
            <person name="Lv J."/>
            <person name="Arendt D."/>
            <person name="Savage R."/>
            <person name="Osoegawa K."/>
            <person name="de Jong P."/>
            <person name="Grimwood J."/>
            <person name="Chapman J.A."/>
            <person name="Shapiro H."/>
            <person name="Aerts A."/>
            <person name="Otillar R.P."/>
            <person name="Terry A.Y."/>
            <person name="Boore J.L."/>
            <person name="Grigoriev I.V."/>
            <person name="Lindberg D.R."/>
            <person name="Seaver E.C."/>
            <person name="Weisblat D.A."/>
            <person name="Putnam N.H."/>
            <person name="Rokhsar D.S."/>
        </authorList>
    </citation>
    <scope>NUCLEOTIDE SEQUENCE</scope>
    <source>
        <strain evidence="1 3">I ESC-2004</strain>
    </source>
</reference>
<reference evidence="2" key="3">
    <citation type="submission" date="2015-06" db="UniProtKB">
        <authorList>
            <consortium name="EnsemblMetazoa"/>
        </authorList>
    </citation>
    <scope>IDENTIFICATION</scope>
</reference>
<dbReference type="STRING" id="283909.R7U4J9"/>
<dbReference type="PANTHER" id="PTHR31569">
    <property type="entry name" value="SWIM-TYPE DOMAIN-CONTAINING PROTEIN"/>
    <property type="match status" value="1"/>
</dbReference>
<sequence length="262" mass="29520">MANKDMVERDVVREEHPQVELLICLFHTLKVLRSQFTFAKHKIAEDKRQALLKHVQAVAYSSSEAKYQQRYTELKQCSGAESSAITYFNTYWNPICSQWKVRLFARRFFLQAYPSSDENERFTPITASFEVVAEVHNTHSVPASLDASNVSLSGVNLPHAIKRRGRPASSDLTVIGLPSKRDALRSTPLMPQPTLCSHLCLASPQDLSLENVDPFSDSLAIKRRSLSLQDANFAVTSEPVEPSDVIEVLADCTTNCNRFFSW</sequence>
<dbReference type="EMBL" id="AMQN01009336">
    <property type="status" value="NOT_ANNOTATED_CDS"/>
    <property type="molecule type" value="Genomic_DNA"/>
</dbReference>
<organism evidence="1">
    <name type="scientific">Capitella teleta</name>
    <name type="common">Polychaete worm</name>
    <dbReference type="NCBI Taxonomy" id="283909"/>
    <lineage>
        <taxon>Eukaryota</taxon>
        <taxon>Metazoa</taxon>
        <taxon>Spiralia</taxon>
        <taxon>Lophotrochozoa</taxon>
        <taxon>Annelida</taxon>
        <taxon>Polychaeta</taxon>
        <taxon>Sedentaria</taxon>
        <taxon>Scolecida</taxon>
        <taxon>Capitellidae</taxon>
        <taxon>Capitella</taxon>
    </lineage>
</organism>
<gene>
    <name evidence="1" type="ORF">CAPTEDRAFT_201210</name>
</gene>
<proteinExistence type="predicted"/>
<keyword evidence="3" id="KW-1185">Reference proteome</keyword>
<dbReference type="HOGENOM" id="CLU_1062625_0_0_1"/>
<dbReference type="AlphaFoldDB" id="R7U4J9"/>
<dbReference type="OrthoDB" id="92090at2759"/>
<protein>
    <submittedName>
        <fullName evidence="1 2">Uncharacterized protein</fullName>
    </submittedName>
</protein>
<evidence type="ECO:0000313" key="1">
    <source>
        <dbReference type="EMBL" id="ELU01290.1"/>
    </source>
</evidence>
<dbReference type="EMBL" id="KB305197">
    <property type="protein sequence ID" value="ELU01290.1"/>
    <property type="molecule type" value="Genomic_DNA"/>
</dbReference>
<dbReference type="Proteomes" id="UP000014760">
    <property type="component" value="Unassembled WGS sequence"/>
</dbReference>